<organism evidence="3 4">
    <name type="scientific">Filimonas lacunae</name>
    <dbReference type="NCBI Taxonomy" id="477680"/>
    <lineage>
        <taxon>Bacteria</taxon>
        <taxon>Pseudomonadati</taxon>
        <taxon>Bacteroidota</taxon>
        <taxon>Chitinophagia</taxon>
        <taxon>Chitinophagales</taxon>
        <taxon>Chitinophagaceae</taxon>
        <taxon>Filimonas</taxon>
    </lineage>
</organism>
<dbReference type="KEGG" id="fln:FLA_3729"/>
<dbReference type="Proteomes" id="UP000186917">
    <property type="component" value="Unassembled WGS sequence"/>
</dbReference>
<evidence type="ECO:0000313" key="3">
    <source>
        <dbReference type="EMBL" id="SIT03673.1"/>
    </source>
</evidence>
<evidence type="ECO:0000313" key="4">
    <source>
        <dbReference type="Proteomes" id="UP000186917"/>
    </source>
</evidence>
<dbReference type="EMBL" id="FTOR01000003">
    <property type="protein sequence ID" value="SIT03673.1"/>
    <property type="molecule type" value="Genomic_DNA"/>
</dbReference>
<dbReference type="OrthoDB" id="9798761at2"/>
<gene>
    <name evidence="3" type="ORF">SAMN05421788_10347</name>
</gene>
<dbReference type="AlphaFoldDB" id="A0A173MJX1"/>
<evidence type="ECO:0000259" key="2">
    <source>
        <dbReference type="Pfam" id="PF07510"/>
    </source>
</evidence>
<accession>A0A173MJX1</accession>
<feature type="domain" description="GmrSD restriction endonucleases N-terminal" evidence="1">
    <location>
        <begin position="12"/>
        <end position="236"/>
    </location>
</feature>
<feature type="domain" description="GmrSD restriction endonucleases C-terminal" evidence="2">
    <location>
        <begin position="435"/>
        <end position="549"/>
    </location>
</feature>
<dbReference type="InterPro" id="IPR011089">
    <property type="entry name" value="GmrSD_C"/>
</dbReference>
<dbReference type="Pfam" id="PF07510">
    <property type="entry name" value="GmrSD_C"/>
    <property type="match status" value="1"/>
</dbReference>
<dbReference type="RefSeq" id="WP_076378632.1">
    <property type="nucleotide sequence ID" value="NZ_AP017422.1"/>
</dbReference>
<dbReference type="STRING" id="477680.SAMN05421788_10347"/>
<protein>
    <submittedName>
        <fullName evidence="3">Uncharacterized conserved protein, contains ParB-like and HNH nuclease domains</fullName>
    </submittedName>
</protein>
<reference evidence="4" key="1">
    <citation type="submission" date="2017-01" db="EMBL/GenBank/DDBJ databases">
        <authorList>
            <person name="Varghese N."/>
            <person name="Submissions S."/>
        </authorList>
    </citation>
    <scope>NUCLEOTIDE SEQUENCE [LARGE SCALE GENOMIC DNA]</scope>
    <source>
        <strain evidence="4">DSM 21054</strain>
    </source>
</reference>
<dbReference type="InterPro" id="IPR004919">
    <property type="entry name" value="GmrSD_N"/>
</dbReference>
<dbReference type="PANTHER" id="PTHR35149:SF2">
    <property type="entry name" value="DUF262 DOMAIN-CONTAINING PROTEIN"/>
    <property type="match status" value="1"/>
</dbReference>
<keyword evidence="4" id="KW-1185">Reference proteome</keyword>
<name>A0A173MJX1_9BACT</name>
<evidence type="ECO:0000259" key="1">
    <source>
        <dbReference type="Pfam" id="PF03235"/>
    </source>
</evidence>
<dbReference type="PANTHER" id="PTHR35149">
    <property type="entry name" value="SLL5132 PROTEIN"/>
    <property type="match status" value="1"/>
</dbReference>
<dbReference type="Pfam" id="PF03235">
    <property type="entry name" value="GmrSD_N"/>
    <property type="match status" value="1"/>
</dbReference>
<proteinExistence type="predicted"/>
<sequence length="566" mass="66286">MAELYVSKKTVGKLFSEMQNRKFVIPDYQRPYKWNIEKCETLWSDIENFAQTDATSGADYFLGTIVSYTNDDKNQEIIDGQQRITSFMLLLRAFYRKLEDMTEDARVMGLKNQLAPCIWDVDKVSQVVTDKTKIHIVSEVATEEDNETFHRILETGDVSETLEDNYSKNYRFFKKRCDEYAMVNPMQWQELCVTILSQCIILPIECDAQDTALTIFSTLNDRGMPLADSDIFKAQIYRNCPTQDKRKEFTETWKELTQICKRGHLSIDDIFRYYSHALRARVGDKSKEVGLRKFYAENKYERLKNADLMSEIMTLAFFWRFVNAEIEPENEYQYSISTKARIHLHCLSCYPNEFWKYATSVFFLKHKDSETFEQDFEQMLQKLIAFLFAKFIEQPSVNAIKDDIYNACISLNVSKEHPYKFNLNEELLSQQIDGHSSSRISRALLLLYAYLNPNQTQLIPGTFDIEHIFPKKWQEANYNGWSNSDAALYLDRFGNKTVFEKKLNIQAGNGYFGVKKQKYKVSGIATVLELSNYSKSDWVKMDIEEREKNFKIALLNYFKTNLAVNN</sequence>